<comment type="caution">
    <text evidence="8">The sequence shown here is derived from an EMBL/GenBank/DDBJ whole genome shotgun (WGS) entry which is preliminary data.</text>
</comment>
<dbReference type="PRINTS" id="PR00704">
    <property type="entry name" value="CALPAIN"/>
</dbReference>
<evidence type="ECO:0000256" key="6">
    <source>
        <dbReference type="PROSITE-ProRule" id="PRU00239"/>
    </source>
</evidence>
<accession>A0AAD9KYR5</accession>
<dbReference type="SMART" id="SM00720">
    <property type="entry name" value="calpain_III"/>
    <property type="match status" value="1"/>
</dbReference>
<dbReference type="Proteomes" id="UP001209878">
    <property type="component" value="Unassembled WGS sequence"/>
</dbReference>
<dbReference type="GO" id="GO:0006508">
    <property type="term" value="P:proteolysis"/>
    <property type="evidence" value="ECO:0007669"/>
    <property type="project" value="UniProtKB-KW"/>
</dbReference>
<dbReference type="Pfam" id="PF00648">
    <property type="entry name" value="Peptidase_C2"/>
    <property type="match status" value="1"/>
</dbReference>
<dbReference type="InterPro" id="IPR022682">
    <property type="entry name" value="Calpain_domain_III"/>
</dbReference>
<dbReference type="InterPro" id="IPR036213">
    <property type="entry name" value="Calpain_III_sf"/>
</dbReference>
<evidence type="ECO:0000259" key="7">
    <source>
        <dbReference type="PROSITE" id="PS50203"/>
    </source>
</evidence>
<protein>
    <recommendedName>
        <fullName evidence="7">Calpain catalytic domain-containing protein</fullName>
    </recommendedName>
</protein>
<evidence type="ECO:0000256" key="2">
    <source>
        <dbReference type="ARBA" id="ARBA00022670"/>
    </source>
</evidence>
<proteinExistence type="inferred from homology"/>
<dbReference type="PANTHER" id="PTHR10183:SF433">
    <property type="entry name" value="CALPAIN-A-RELATED"/>
    <property type="match status" value="1"/>
</dbReference>
<dbReference type="Gene3D" id="2.60.120.380">
    <property type="match status" value="1"/>
</dbReference>
<dbReference type="GO" id="GO:0004198">
    <property type="term" value="F:calcium-dependent cysteine-type endopeptidase activity"/>
    <property type="evidence" value="ECO:0007669"/>
    <property type="project" value="InterPro"/>
</dbReference>
<organism evidence="8 9">
    <name type="scientific">Ridgeia piscesae</name>
    <name type="common">Tubeworm</name>
    <dbReference type="NCBI Taxonomy" id="27915"/>
    <lineage>
        <taxon>Eukaryota</taxon>
        <taxon>Metazoa</taxon>
        <taxon>Spiralia</taxon>
        <taxon>Lophotrochozoa</taxon>
        <taxon>Annelida</taxon>
        <taxon>Polychaeta</taxon>
        <taxon>Sedentaria</taxon>
        <taxon>Canalipalpata</taxon>
        <taxon>Sabellida</taxon>
        <taxon>Siboglinidae</taxon>
        <taxon>Ridgeia</taxon>
    </lineage>
</organism>
<dbReference type="GO" id="GO:0005737">
    <property type="term" value="C:cytoplasm"/>
    <property type="evidence" value="ECO:0007669"/>
    <property type="project" value="TreeGrafter"/>
</dbReference>
<evidence type="ECO:0000256" key="4">
    <source>
        <dbReference type="ARBA" id="ARBA00022807"/>
    </source>
</evidence>
<dbReference type="PROSITE" id="PS50203">
    <property type="entry name" value="CALPAIN_CAT"/>
    <property type="match status" value="1"/>
</dbReference>
<reference evidence="8" key="1">
    <citation type="journal article" date="2023" name="Mol. Biol. Evol.">
        <title>Third-Generation Sequencing Reveals the Adaptive Role of the Epigenome in Three Deep-Sea Polychaetes.</title>
        <authorList>
            <person name="Perez M."/>
            <person name="Aroh O."/>
            <person name="Sun Y."/>
            <person name="Lan Y."/>
            <person name="Juniper S.K."/>
            <person name="Young C.R."/>
            <person name="Angers B."/>
            <person name="Qian P.Y."/>
        </authorList>
    </citation>
    <scope>NUCLEOTIDE SEQUENCE</scope>
    <source>
        <strain evidence="8">R07B-5</strain>
    </source>
</reference>
<feature type="domain" description="Calpain catalytic" evidence="7">
    <location>
        <begin position="26"/>
        <end position="322"/>
    </location>
</feature>
<dbReference type="SUPFAM" id="SSF49758">
    <property type="entry name" value="Calpain large subunit, middle domain (domain III)"/>
    <property type="match status" value="1"/>
</dbReference>
<evidence type="ECO:0000313" key="8">
    <source>
        <dbReference type="EMBL" id="KAK2179795.1"/>
    </source>
</evidence>
<evidence type="ECO:0000313" key="9">
    <source>
        <dbReference type="Proteomes" id="UP001209878"/>
    </source>
</evidence>
<evidence type="ECO:0000256" key="3">
    <source>
        <dbReference type="ARBA" id="ARBA00022801"/>
    </source>
</evidence>
<keyword evidence="3 6" id="KW-0378">Hydrolase</keyword>
<keyword evidence="9" id="KW-1185">Reference proteome</keyword>
<dbReference type="Pfam" id="PF01067">
    <property type="entry name" value="Calpain_III"/>
    <property type="match status" value="1"/>
</dbReference>
<dbReference type="EMBL" id="JAODUO010000471">
    <property type="protein sequence ID" value="KAK2179795.1"/>
    <property type="molecule type" value="Genomic_DNA"/>
</dbReference>
<gene>
    <name evidence="8" type="ORF">NP493_471g00006</name>
</gene>
<comment type="similarity">
    <text evidence="1">Belongs to the peptidase C2 family.</text>
</comment>
<dbReference type="CDD" id="cd00044">
    <property type="entry name" value="CysPc"/>
    <property type="match status" value="1"/>
</dbReference>
<dbReference type="SUPFAM" id="SSF54001">
    <property type="entry name" value="Cysteine proteinases"/>
    <property type="match status" value="1"/>
</dbReference>
<evidence type="ECO:0000256" key="5">
    <source>
        <dbReference type="PIRSR" id="PIRSR622684-1"/>
    </source>
</evidence>
<evidence type="ECO:0000256" key="1">
    <source>
        <dbReference type="ARBA" id="ARBA00007623"/>
    </source>
</evidence>
<feature type="active site" evidence="5 6">
    <location>
        <position position="81"/>
    </location>
</feature>
<feature type="active site" evidence="5 6">
    <location>
        <position position="263"/>
    </location>
</feature>
<dbReference type="InterPro" id="IPR038765">
    <property type="entry name" value="Papain-like_cys_pep_sf"/>
</dbReference>
<name>A0AAD9KYR5_RIDPI</name>
<keyword evidence="4 6" id="KW-0788">Thiol protease</keyword>
<dbReference type="PANTHER" id="PTHR10183">
    <property type="entry name" value="CALPAIN"/>
    <property type="match status" value="1"/>
</dbReference>
<dbReference type="Gene3D" id="3.90.70.10">
    <property type="entry name" value="Cysteine proteinases"/>
    <property type="match status" value="1"/>
</dbReference>
<keyword evidence="2 6" id="KW-0645">Protease</keyword>
<dbReference type="FunFam" id="3.90.70.10:FF:000001">
    <property type="entry name" value="Calpain-1 catalytic subunit"/>
    <property type="match status" value="1"/>
</dbReference>
<dbReference type="InterPro" id="IPR000169">
    <property type="entry name" value="Pept_cys_AS"/>
</dbReference>
<dbReference type="InterPro" id="IPR001300">
    <property type="entry name" value="Peptidase_C2_calpain_cat"/>
</dbReference>
<dbReference type="InterPro" id="IPR022683">
    <property type="entry name" value="Calpain_III"/>
</dbReference>
<dbReference type="SMART" id="SM00230">
    <property type="entry name" value="CysPc"/>
    <property type="match status" value="1"/>
</dbReference>
<feature type="active site" evidence="5 6">
    <location>
        <position position="241"/>
    </location>
</feature>
<dbReference type="InterPro" id="IPR022684">
    <property type="entry name" value="Calpain_cysteine_protease"/>
</dbReference>
<dbReference type="PROSITE" id="PS00139">
    <property type="entry name" value="THIOL_PROTEASE_CYS"/>
    <property type="match status" value="1"/>
</dbReference>
<dbReference type="AlphaFoldDB" id="A0AAD9KYR5"/>
<sequence length="491" mass="56578">MATAKIDPDQGTYDQLKGRCVQDGVLFVDDAFPAIDKSIFFSHSVPTNVRWKRPKEICENPQFIVDGVARFDMGQGALGNCWFVAAAVTLATKPNLLHRVVPADQSFHKDYAGIFRFSFWRFGRWQEVVVDDRLPVRYGKFLVFAQNRQQPNEFWCALLEKAYAKLHGSYEALRSGKIQDALVDFTGGASQVIDLGDGASIPRRFFRLMMRLSKTNSLMGCSITSSANKEKQLPSGLYEGHAYSVTGLFNFRGRKTRLLRLRNPWGKMEWNGDWSDRSEVWKNVSDKDKSMMELVIENDGEFWMSFEDWKKHFRELQICYLTPESSVIDYRRKHWRMDARHGEWVPGVSAGGCGNHPNEDLYWTNPQYHVTLQDPDDDEDVNTSTLIVSLIQKDKCGMKKTAQFPEVNKTIGYDIFKVKDDVQRELLDGDTYSEKALLLERRMDSYSHYREVCHRYSLKPGRYCIIPATYEPNEDASFYLRAVTETEAELG</sequence>